<comment type="caution">
    <text evidence="2">The sequence shown here is derived from an EMBL/GenBank/DDBJ whole genome shotgun (WGS) entry which is preliminary data.</text>
</comment>
<dbReference type="STRING" id="151549.A0A4C1ZA81"/>
<accession>A0A4C1ZA81</accession>
<keyword evidence="1" id="KW-0732">Signal</keyword>
<dbReference type="EMBL" id="BGZK01001690">
    <property type="protein sequence ID" value="GBP84610.1"/>
    <property type="molecule type" value="Genomic_DNA"/>
</dbReference>
<keyword evidence="3" id="KW-1185">Reference proteome</keyword>
<feature type="chain" id="PRO_5020031487" evidence="1">
    <location>
        <begin position="19"/>
        <end position="204"/>
    </location>
</feature>
<gene>
    <name evidence="2" type="ORF">EVAR_55314_1</name>
</gene>
<sequence>MLMTYFYTFLTLPSPMLSRYCLSPCWLCSCIFTPLDWSFPLLKVTWLFSQGGERCRMSVVLGNVRILCKNSIKFLGLYFDSKLSGTDHCNYIITKVEKYINILSCLSGTWWDAHPYFFKLLYNGIVRSHLDYGSFLLEPMKSFEEIEPGPGQSSADNGGLYEILPYHSTLQHSKLNAQIHLFLFADSFYLTVSYPNHCGFQSTP</sequence>
<dbReference type="AlphaFoldDB" id="A0A4C1ZA81"/>
<name>A0A4C1ZA81_EUMVA</name>
<evidence type="ECO:0000256" key="1">
    <source>
        <dbReference type="SAM" id="SignalP"/>
    </source>
</evidence>
<dbReference type="Proteomes" id="UP000299102">
    <property type="component" value="Unassembled WGS sequence"/>
</dbReference>
<proteinExistence type="predicted"/>
<reference evidence="2 3" key="1">
    <citation type="journal article" date="2019" name="Commun. Biol.">
        <title>The bagworm genome reveals a unique fibroin gene that provides high tensile strength.</title>
        <authorList>
            <person name="Kono N."/>
            <person name="Nakamura H."/>
            <person name="Ohtoshi R."/>
            <person name="Tomita M."/>
            <person name="Numata K."/>
            <person name="Arakawa K."/>
        </authorList>
    </citation>
    <scope>NUCLEOTIDE SEQUENCE [LARGE SCALE GENOMIC DNA]</scope>
</reference>
<feature type="signal peptide" evidence="1">
    <location>
        <begin position="1"/>
        <end position="18"/>
    </location>
</feature>
<protein>
    <submittedName>
        <fullName evidence="2">Uncharacterized protein</fullName>
    </submittedName>
</protein>
<dbReference type="OrthoDB" id="8058536at2759"/>
<organism evidence="2 3">
    <name type="scientific">Eumeta variegata</name>
    <name type="common">Bagworm moth</name>
    <name type="synonym">Eumeta japonica</name>
    <dbReference type="NCBI Taxonomy" id="151549"/>
    <lineage>
        <taxon>Eukaryota</taxon>
        <taxon>Metazoa</taxon>
        <taxon>Ecdysozoa</taxon>
        <taxon>Arthropoda</taxon>
        <taxon>Hexapoda</taxon>
        <taxon>Insecta</taxon>
        <taxon>Pterygota</taxon>
        <taxon>Neoptera</taxon>
        <taxon>Endopterygota</taxon>
        <taxon>Lepidoptera</taxon>
        <taxon>Glossata</taxon>
        <taxon>Ditrysia</taxon>
        <taxon>Tineoidea</taxon>
        <taxon>Psychidae</taxon>
        <taxon>Oiketicinae</taxon>
        <taxon>Eumeta</taxon>
    </lineage>
</organism>
<evidence type="ECO:0000313" key="3">
    <source>
        <dbReference type="Proteomes" id="UP000299102"/>
    </source>
</evidence>
<evidence type="ECO:0000313" key="2">
    <source>
        <dbReference type="EMBL" id="GBP84610.1"/>
    </source>
</evidence>